<name>A0A4Q4ZH87_9ACTN</name>
<dbReference type="GO" id="GO:0016987">
    <property type="term" value="F:sigma factor activity"/>
    <property type="evidence" value="ECO:0007669"/>
    <property type="project" value="UniProtKB-KW"/>
</dbReference>
<dbReference type="InterPro" id="IPR039425">
    <property type="entry name" value="RNA_pol_sigma-70-like"/>
</dbReference>
<keyword evidence="6" id="KW-0472">Membrane</keyword>
<evidence type="ECO:0000256" key="3">
    <source>
        <dbReference type="ARBA" id="ARBA00023082"/>
    </source>
</evidence>
<dbReference type="SUPFAM" id="SSF88659">
    <property type="entry name" value="Sigma3 and sigma4 domains of RNA polymerase sigma factors"/>
    <property type="match status" value="1"/>
</dbReference>
<evidence type="ECO:0000259" key="7">
    <source>
        <dbReference type="Pfam" id="PF08281"/>
    </source>
</evidence>
<dbReference type="GO" id="GO:0003677">
    <property type="term" value="F:DNA binding"/>
    <property type="evidence" value="ECO:0007669"/>
    <property type="project" value="UniProtKB-KW"/>
</dbReference>
<evidence type="ECO:0000256" key="5">
    <source>
        <dbReference type="ARBA" id="ARBA00023163"/>
    </source>
</evidence>
<evidence type="ECO:0000313" key="9">
    <source>
        <dbReference type="Proteomes" id="UP000295198"/>
    </source>
</evidence>
<keyword evidence="2" id="KW-0805">Transcription regulation</keyword>
<comment type="similarity">
    <text evidence="1">Belongs to the sigma-70 factor family. ECF subfamily.</text>
</comment>
<dbReference type="PANTHER" id="PTHR43133:SF50">
    <property type="entry name" value="ECF RNA POLYMERASE SIGMA FACTOR SIGM"/>
    <property type="match status" value="1"/>
</dbReference>
<dbReference type="Proteomes" id="UP000295198">
    <property type="component" value="Unassembled WGS sequence"/>
</dbReference>
<keyword evidence="3" id="KW-0731">Sigma factor</keyword>
<dbReference type="InterPro" id="IPR036388">
    <property type="entry name" value="WH-like_DNA-bd_sf"/>
</dbReference>
<keyword evidence="6" id="KW-1133">Transmembrane helix</keyword>
<reference evidence="8 9" key="1">
    <citation type="submission" date="2019-01" db="EMBL/GenBank/DDBJ databases">
        <title>Nocardioides guangzhouensis sp. nov., an actinobacterium isolated from soil.</title>
        <authorList>
            <person name="Fu Y."/>
            <person name="Cai Y."/>
            <person name="Lin Z."/>
            <person name="Chen P."/>
        </authorList>
    </citation>
    <scope>NUCLEOTIDE SEQUENCE [LARGE SCALE GENOMIC DNA]</scope>
    <source>
        <strain evidence="8 9">130</strain>
    </source>
</reference>
<protein>
    <recommendedName>
        <fullName evidence="7">RNA polymerase sigma factor 70 region 4 type 2 domain-containing protein</fullName>
    </recommendedName>
</protein>
<dbReference type="EMBL" id="SDKM01000010">
    <property type="protein sequence ID" value="RYP86714.1"/>
    <property type="molecule type" value="Genomic_DNA"/>
</dbReference>
<dbReference type="PANTHER" id="PTHR43133">
    <property type="entry name" value="RNA POLYMERASE ECF-TYPE SIGMA FACTO"/>
    <property type="match status" value="1"/>
</dbReference>
<organism evidence="8 9">
    <name type="scientific">Nocardioides guangzhouensis</name>
    <dbReference type="NCBI Taxonomy" id="2497878"/>
    <lineage>
        <taxon>Bacteria</taxon>
        <taxon>Bacillati</taxon>
        <taxon>Actinomycetota</taxon>
        <taxon>Actinomycetes</taxon>
        <taxon>Propionibacteriales</taxon>
        <taxon>Nocardioidaceae</taxon>
        <taxon>Nocardioides</taxon>
    </lineage>
</organism>
<dbReference type="InterPro" id="IPR013249">
    <property type="entry name" value="RNA_pol_sigma70_r4_t2"/>
</dbReference>
<dbReference type="Gene3D" id="1.10.1740.10">
    <property type="match status" value="1"/>
</dbReference>
<keyword evidence="9" id="KW-1185">Reference proteome</keyword>
<gene>
    <name evidence="8" type="ORF">EKO23_08610</name>
</gene>
<dbReference type="Gene3D" id="2.120.10.30">
    <property type="entry name" value="TolB, C-terminal domain"/>
    <property type="match status" value="1"/>
</dbReference>
<evidence type="ECO:0000256" key="2">
    <source>
        <dbReference type="ARBA" id="ARBA00023015"/>
    </source>
</evidence>
<comment type="caution">
    <text evidence="8">The sequence shown here is derived from an EMBL/GenBank/DDBJ whole genome shotgun (WGS) entry which is preliminary data.</text>
</comment>
<keyword evidence="4" id="KW-0238">DNA-binding</keyword>
<dbReference type="AlphaFoldDB" id="A0A4Q4ZH87"/>
<dbReference type="InterPro" id="IPR011659">
    <property type="entry name" value="WD40"/>
</dbReference>
<dbReference type="Pfam" id="PF08281">
    <property type="entry name" value="Sigma70_r4_2"/>
    <property type="match status" value="1"/>
</dbReference>
<dbReference type="OrthoDB" id="9758793at2"/>
<dbReference type="GO" id="GO:0006352">
    <property type="term" value="P:DNA-templated transcription initiation"/>
    <property type="evidence" value="ECO:0007669"/>
    <property type="project" value="InterPro"/>
</dbReference>
<accession>A0A4Q4ZH87</accession>
<keyword evidence="5" id="KW-0804">Transcription</keyword>
<dbReference type="InterPro" id="IPR013325">
    <property type="entry name" value="RNA_pol_sigma_r2"/>
</dbReference>
<keyword evidence="6" id="KW-0812">Transmembrane</keyword>
<feature type="transmembrane region" description="Helical" evidence="6">
    <location>
        <begin position="200"/>
        <end position="219"/>
    </location>
</feature>
<dbReference type="Gene3D" id="1.10.10.10">
    <property type="entry name" value="Winged helix-like DNA-binding domain superfamily/Winged helix DNA-binding domain"/>
    <property type="match status" value="1"/>
</dbReference>
<dbReference type="Pfam" id="PF07676">
    <property type="entry name" value="PD40"/>
    <property type="match status" value="1"/>
</dbReference>
<evidence type="ECO:0000256" key="1">
    <source>
        <dbReference type="ARBA" id="ARBA00010641"/>
    </source>
</evidence>
<evidence type="ECO:0000256" key="4">
    <source>
        <dbReference type="ARBA" id="ARBA00023125"/>
    </source>
</evidence>
<feature type="domain" description="RNA polymerase sigma factor 70 region 4 type 2" evidence="7">
    <location>
        <begin position="116"/>
        <end position="161"/>
    </location>
</feature>
<dbReference type="SUPFAM" id="SSF88946">
    <property type="entry name" value="Sigma2 domain of RNA polymerase sigma factors"/>
    <property type="match status" value="1"/>
</dbReference>
<dbReference type="InterPro" id="IPR011042">
    <property type="entry name" value="6-blade_b-propeller_TolB-like"/>
</dbReference>
<dbReference type="RefSeq" id="WP_134716212.1">
    <property type="nucleotide sequence ID" value="NZ_SDKM01000010.1"/>
</dbReference>
<proteinExistence type="inferred from homology"/>
<dbReference type="SUPFAM" id="SSF69304">
    <property type="entry name" value="Tricorn protease N-terminal domain"/>
    <property type="match status" value="1"/>
</dbReference>
<evidence type="ECO:0000313" key="8">
    <source>
        <dbReference type="EMBL" id="RYP86714.1"/>
    </source>
</evidence>
<dbReference type="InterPro" id="IPR013324">
    <property type="entry name" value="RNA_pol_sigma_r3/r4-like"/>
</dbReference>
<sequence length="503" mass="54355">MRGDYRTGMVTSSEQPAVEGPERFEDFYASELPRLVALAGGLAPPALAEDLAQEVMLVACRRWRELREVERPELWVRRTCADLSVSPLRRRLVEIRATARLASRPVRPPSLSPPSERFWAVVRGLPQRQAQAVALHHVYGMPVPDVAETLDCTEGTVMQHLDGVRRSPAAHATAELLESVRPDPVVLFEDLRRVRRRRSLATAGGLALVMAVLVATWVLTRGGPAPERAGPPHHNGALVGRGVGGALGVALPPGTSTVPLPADAEPGSTPQFTRDGRHLVYTRRGGWVATYDVTTGRSRDLTRCPLRGAHLCPAALSPDGTQVLLLGQARDAVLRDLATGGDLRLTGVEPFTARWSPDGRSLAYDGGDGVYVLDLAFEAPRQVFTYRDESAMPLAPTWSPGGRRLAFYDQQLLPERPGLGTRETRFTLMVVGADGSRARVMRAAGRCVCLSESPPAVVWSPDGRWLAYRPVGGGVVAVRADGGRGLLPLAGDVESALAWQPVR</sequence>
<evidence type="ECO:0000256" key="6">
    <source>
        <dbReference type="SAM" id="Phobius"/>
    </source>
</evidence>